<dbReference type="EMBL" id="LXQA010229888">
    <property type="protein sequence ID" value="MCI36053.1"/>
    <property type="molecule type" value="Genomic_DNA"/>
</dbReference>
<evidence type="ECO:0000313" key="2">
    <source>
        <dbReference type="EMBL" id="MCI36053.1"/>
    </source>
</evidence>
<feature type="compositionally biased region" description="Gly residues" evidence="1">
    <location>
        <begin position="1"/>
        <end position="18"/>
    </location>
</feature>
<feature type="non-terminal residue" evidence="2">
    <location>
        <position position="38"/>
    </location>
</feature>
<name>A0A392RHH5_9FABA</name>
<dbReference type="Proteomes" id="UP000265520">
    <property type="component" value="Unassembled WGS sequence"/>
</dbReference>
<proteinExistence type="predicted"/>
<keyword evidence="3" id="KW-1185">Reference proteome</keyword>
<evidence type="ECO:0000256" key="1">
    <source>
        <dbReference type="SAM" id="MobiDB-lite"/>
    </source>
</evidence>
<evidence type="ECO:0000313" key="3">
    <source>
        <dbReference type="Proteomes" id="UP000265520"/>
    </source>
</evidence>
<sequence>MESVYVGGGEVGGAGGGYSISSFEKIRPVVVKHLLSSR</sequence>
<comment type="caution">
    <text evidence="2">The sequence shown here is derived from an EMBL/GenBank/DDBJ whole genome shotgun (WGS) entry which is preliminary data.</text>
</comment>
<organism evidence="2 3">
    <name type="scientific">Trifolium medium</name>
    <dbReference type="NCBI Taxonomy" id="97028"/>
    <lineage>
        <taxon>Eukaryota</taxon>
        <taxon>Viridiplantae</taxon>
        <taxon>Streptophyta</taxon>
        <taxon>Embryophyta</taxon>
        <taxon>Tracheophyta</taxon>
        <taxon>Spermatophyta</taxon>
        <taxon>Magnoliopsida</taxon>
        <taxon>eudicotyledons</taxon>
        <taxon>Gunneridae</taxon>
        <taxon>Pentapetalae</taxon>
        <taxon>rosids</taxon>
        <taxon>fabids</taxon>
        <taxon>Fabales</taxon>
        <taxon>Fabaceae</taxon>
        <taxon>Papilionoideae</taxon>
        <taxon>50 kb inversion clade</taxon>
        <taxon>NPAAA clade</taxon>
        <taxon>Hologalegina</taxon>
        <taxon>IRL clade</taxon>
        <taxon>Trifolieae</taxon>
        <taxon>Trifolium</taxon>
    </lineage>
</organism>
<feature type="region of interest" description="Disordered" evidence="1">
    <location>
        <begin position="1"/>
        <end position="20"/>
    </location>
</feature>
<dbReference type="AlphaFoldDB" id="A0A392RHH5"/>
<accession>A0A392RHH5</accession>
<protein>
    <submittedName>
        <fullName evidence="2">Uncharacterized protein</fullName>
    </submittedName>
</protein>
<reference evidence="2 3" key="1">
    <citation type="journal article" date="2018" name="Front. Plant Sci.">
        <title>Red Clover (Trifolium pratense) and Zigzag Clover (T. medium) - A Picture of Genomic Similarities and Differences.</title>
        <authorList>
            <person name="Dluhosova J."/>
            <person name="Istvanek J."/>
            <person name="Nedelnik J."/>
            <person name="Repkova J."/>
        </authorList>
    </citation>
    <scope>NUCLEOTIDE SEQUENCE [LARGE SCALE GENOMIC DNA]</scope>
    <source>
        <strain evidence="3">cv. 10/8</strain>
        <tissue evidence="2">Leaf</tissue>
    </source>
</reference>